<protein>
    <submittedName>
        <fullName evidence="4">TatD family hydrolase</fullName>
    </submittedName>
</protein>
<dbReference type="PANTHER" id="PTHR46124">
    <property type="entry name" value="D-AMINOACYL-TRNA DEACYLASE"/>
    <property type="match status" value="1"/>
</dbReference>
<dbReference type="Proteomes" id="UP000886884">
    <property type="component" value="Unassembled WGS sequence"/>
</dbReference>
<dbReference type="CDD" id="cd01310">
    <property type="entry name" value="TatD_DNAse"/>
    <property type="match status" value="1"/>
</dbReference>
<dbReference type="GO" id="GO:0046872">
    <property type="term" value="F:metal ion binding"/>
    <property type="evidence" value="ECO:0007669"/>
    <property type="project" value="UniProtKB-KW"/>
</dbReference>
<keyword evidence="1 3" id="KW-0479">Metal-binding</keyword>
<feature type="binding site" evidence="3">
    <location>
        <position position="22"/>
    </location>
    <ligand>
        <name>a divalent metal cation</name>
        <dbReference type="ChEBI" id="CHEBI:60240"/>
        <label>1</label>
    </ligand>
</feature>
<feature type="binding site" evidence="3">
    <location>
        <position position="20"/>
    </location>
    <ligand>
        <name>a divalent metal cation</name>
        <dbReference type="ChEBI" id="CHEBI:60240"/>
        <label>1</label>
    </ligand>
</feature>
<evidence type="ECO:0000256" key="2">
    <source>
        <dbReference type="ARBA" id="ARBA00022801"/>
    </source>
</evidence>
<dbReference type="PANTHER" id="PTHR46124:SF2">
    <property type="entry name" value="D-AMINOACYL-TRNA DEACYLASE"/>
    <property type="match status" value="1"/>
</dbReference>
<dbReference type="PIRSF" id="PIRSF005902">
    <property type="entry name" value="DNase_TatD"/>
    <property type="match status" value="1"/>
</dbReference>
<sequence>MRAICPPERRFAKLVLFDTHTHINDERFDADRSEVIENMQRAGVQLAVVVGDAAAQPESAFALADAYPFLYAAAGVHPHDAAKYNDAIQAQIETWMAHSKAVALGEIGLDYHYDLSPRDVQKDVFARQLALAKRLNKPVIIHIREAHGDAMDILRTADRPAGVLHCYTGSWESAKAYLDMGFYISLSGAVTFKNAPKLAQVAQNVPLDRLLVETDCPYMAPVPMRGKRNEPAFVAYTAQKVAELRGMDAEEFALAAYENGKRLFGI</sequence>
<keyword evidence="2 4" id="KW-0378">Hydrolase</keyword>
<dbReference type="InterPro" id="IPR018228">
    <property type="entry name" value="DNase_TatD-rel_CS"/>
</dbReference>
<dbReference type="GO" id="GO:0005829">
    <property type="term" value="C:cytosol"/>
    <property type="evidence" value="ECO:0007669"/>
    <property type="project" value="TreeGrafter"/>
</dbReference>
<name>A0A9D1TE22_9FIRM</name>
<dbReference type="GO" id="GO:0016788">
    <property type="term" value="F:hydrolase activity, acting on ester bonds"/>
    <property type="evidence" value="ECO:0007669"/>
    <property type="project" value="InterPro"/>
</dbReference>
<feature type="binding site" evidence="3">
    <location>
        <position position="106"/>
    </location>
    <ligand>
        <name>a divalent metal cation</name>
        <dbReference type="ChEBI" id="CHEBI:60240"/>
        <label>1</label>
    </ligand>
</feature>
<evidence type="ECO:0000313" key="4">
    <source>
        <dbReference type="EMBL" id="HIV28437.1"/>
    </source>
</evidence>
<reference evidence="4" key="2">
    <citation type="journal article" date="2021" name="PeerJ">
        <title>Extensive microbial diversity within the chicken gut microbiome revealed by metagenomics and culture.</title>
        <authorList>
            <person name="Gilroy R."/>
            <person name="Ravi A."/>
            <person name="Getino M."/>
            <person name="Pursley I."/>
            <person name="Horton D.L."/>
            <person name="Alikhan N.F."/>
            <person name="Baker D."/>
            <person name="Gharbi K."/>
            <person name="Hall N."/>
            <person name="Watson M."/>
            <person name="Adriaenssens E.M."/>
            <person name="Foster-Nyarko E."/>
            <person name="Jarju S."/>
            <person name="Secka A."/>
            <person name="Antonio M."/>
            <person name="Oren A."/>
            <person name="Chaudhuri R.R."/>
            <person name="La Ragione R."/>
            <person name="Hildebrand F."/>
            <person name="Pallen M.J."/>
        </authorList>
    </citation>
    <scope>NUCLEOTIDE SEQUENCE</scope>
    <source>
        <strain evidence="4">CHK183-6373</strain>
    </source>
</reference>
<evidence type="ECO:0000313" key="5">
    <source>
        <dbReference type="Proteomes" id="UP000886884"/>
    </source>
</evidence>
<dbReference type="Pfam" id="PF01026">
    <property type="entry name" value="TatD_DNase"/>
    <property type="match status" value="1"/>
</dbReference>
<dbReference type="GO" id="GO:0004536">
    <property type="term" value="F:DNA nuclease activity"/>
    <property type="evidence" value="ECO:0007669"/>
    <property type="project" value="InterPro"/>
</dbReference>
<dbReference type="SUPFAM" id="SSF51556">
    <property type="entry name" value="Metallo-dependent hydrolases"/>
    <property type="match status" value="1"/>
</dbReference>
<feature type="binding site" evidence="3">
    <location>
        <position position="142"/>
    </location>
    <ligand>
        <name>a divalent metal cation</name>
        <dbReference type="ChEBI" id="CHEBI:60240"/>
        <label>2</label>
    </ligand>
</feature>
<feature type="binding site" evidence="3">
    <location>
        <position position="215"/>
    </location>
    <ligand>
        <name>a divalent metal cation</name>
        <dbReference type="ChEBI" id="CHEBI:60240"/>
        <label>1</label>
    </ligand>
</feature>
<dbReference type="InterPro" id="IPR015991">
    <property type="entry name" value="TatD/YcfH-like"/>
</dbReference>
<organism evidence="4 5">
    <name type="scientific">Candidatus Ornithocaccomicrobium faecavium</name>
    <dbReference type="NCBI Taxonomy" id="2840890"/>
    <lineage>
        <taxon>Bacteria</taxon>
        <taxon>Bacillati</taxon>
        <taxon>Bacillota</taxon>
        <taxon>Clostridia</taxon>
        <taxon>Candidatus Ornithocaccomicrobium</taxon>
    </lineage>
</organism>
<proteinExistence type="predicted"/>
<dbReference type="InterPro" id="IPR032466">
    <property type="entry name" value="Metal_Hydrolase"/>
</dbReference>
<dbReference type="FunFam" id="3.20.20.140:FF:000005">
    <property type="entry name" value="TatD family hydrolase"/>
    <property type="match status" value="1"/>
</dbReference>
<evidence type="ECO:0000256" key="1">
    <source>
        <dbReference type="ARBA" id="ARBA00022723"/>
    </source>
</evidence>
<dbReference type="PROSITE" id="PS01091">
    <property type="entry name" value="TATD_3"/>
    <property type="match status" value="1"/>
</dbReference>
<dbReference type="AlphaFoldDB" id="A0A9D1TE22"/>
<reference evidence="4" key="1">
    <citation type="submission" date="2020-10" db="EMBL/GenBank/DDBJ databases">
        <authorList>
            <person name="Gilroy R."/>
        </authorList>
    </citation>
    <scope>NUCLEOTIDE SEQUENCE</scope>
    <source>
        <strain evidence="4">CHK183-6373</strain>
    </source>
</reference>
<dbReference type="PROSITE" id="PS01137">
    <property type="entry name" value="TATD_1"/>
    <property type="match status" value="1"/>
</dbReference>
<evidence type="ECO:0000256" key="3">
    <source>
        <dbReference type="PIRSR" id="PIRSR005902-1"/>
    </source>
</evidence>
<dbReference type="InterPro" id="IPR001130">
    <property type="entry name" value="TatD-like"/>
</dbReference>
<gene>
    <name evidence="4" type="ORF">IAA64_10720</name>
</gene>
<accession>A0A9D1TE22</accession>
<dbReference type="NCBIfam" id="TIGR00010">
    <property type="entry name" value="YchF/TatD family DNA exonuclease"/>
    <property type="match status" value="1"/>
</dbReference>
<feature type="binding site" evidence="3">
    <location>
        <position position="165"/>
    </location>
    <ligand>
        <name>a divalent metal cation</name>
        <dbReference type="ChEBI" id="CHEBI:60240"/>
        <label>2</label>
    </ligand>
</feature>
<dbReference type="Gene3D" id="3.20.20.140">
    <property type="entry name" value="Metal-dependent hydrolases"/>
    <property type="match status" value="1"/>
</dbReference>
<comment type="caution">
    <text evidence="4">The sequence shown here is derived from an EMBL/GenBank/DDBJ whole genome shotgun (WGS) entry which is preliminary data.</text>
</comment>
<dbReference type="EMBL" id="DVOT01000194">
    <property type="protein sequence ID" value="HIV28437.1"/>
    <property type="molecule type" value="Genomic_DNA"/>
</dbReference>